<evidence type="ECO:0000256" key="3">
    <source>
        <dbReference type="ARBA" id="ARBA00023125"/>
    </source>
</evidence>
<evidence type="ECO:0000256" key="1">
    <source>
        <dbReference type="ARBA" id="ARBA00009437"/>
    </source>
</evidence>
<dbReference type="Pfam" id="PF00126">
    <property type="entry name" value="HTH_1"/>
    <property type="match status" value="1"/>
</dbReference>
<dbReference type="AlphaFoldDB" id="A0A844ANH5"/>
<reference evidence="6 7" key="1">
    <citation type="submission" date="2019-10" db="EMBL/GenBank/DDBJ databases">
        <title>Epibacterium sp. nov., isolated from seawater.</title>
        <authorList>
            <person name="Zhang X."/>
            <person name="Li N."/>
        </authorList>
    </citation>
    <scope>NUCLEOTIDE SEQUENCE [LARGE SCALE GENOMIC DNA]</scope>
    <source>
        <strain evidence="6 7">SM1969</strain>
    </source>
</reference>
<organism evidence="6 7">
    <name type="scientific">Tritonibacter aquimaris</name>
    <dbReference type="NCBI Taxonomy" id="2663379"/>
    <lineage>
        <taxon>Bacteria</taxon>
        <taxon>Pseudomonadati</taxon>
        <taxon>Pseudomonadota</taxon>
        <taxon>Alphaproteobacteria</taxon>
        <taxon>Rhodobacterales</taxon>
        <taxon>Paracoccaceae</taxon>
        <taxon>Tritonibacter</taxon>
    </lineage>
</organism>
<dbReference type="InterPro" id="IPR005119">
    <property type="entry name" value="LysR_subst-bd"/>
</dbReference>
<evidence type="ECO:0000313" key="6">
    <source>
        <dbReference type="EMBL" id="MQY43939.1"/>
    </source>
</evidence>
<dbReference type="CDD" id="cd08422">
    <property type="entry name" value="PBP2_CrgA_like"/>
    <property type="match status" value="1"/>
</dbReference>
<evidence type="ECO:0000256" key="2">
    <source>
        <dbReference type="ARBA" id="ARBA00023015"/>
    </source>
</evidence>
<dbReference type="Pfam" id="PF03466">
    <property type="entry name" value="LysR_substrate"/>
    <property type="match status" value="1"/>
</dbReference>
<proteinExistence type="inferred from homology"/>
<accession>A0A844ANH5</accession>
<keyword evidence="3" id="KW-0238">DNA-binding</keyword>
<evidence type="ECO:0000259" key="5">
    <source>
        <dbReference type="PROSITE" id="PS50931"/>
    </source>
</evidence>
<keyword evidence="7" id="KW-1185">Reference proteome</keyword>
<keyword evidence="4" id="KW-0804">Transcription</keyword>
<dbReference type="PANTHER" id="PTHR30537">
    <property type="entry name" value="HTH-TYPE TRANSCRIPTIONAL REGULATOR"/>
    <property type="match status" value="1"/>
</dbReference>
<protein>
    <submittedName>
        <fullName evidence="6">LysR family transcriptional regulator</fullName>
    </submittedName>
</protein>
<feature type="domain" description="HTH lysR-type" evidence="5">
    <location>
        <begin position="1"/>
        <end position="59"/>
    </location>
</feature>
<dbReference type="EMBL" id="WIXK01000009">
    <property type="protein sequence ID" value="MQY43939.1"/>
    <property type="molecule type" value="Genomic_DNA"/>
</dbReference>
<dbReference type="InterPro" id="IPR036390">
    <property type="entry name" value="WH_DNA-bd_sf"/>
</dbReference>
<evidence type="ECO:0000313" key="7">
    <source>
        <dbReference type="Proteomes" id="UP000436694"/>
    </source>
</evidence>
<keyword evidence="2" id="KW-0805">Transcription regulation</keyword>
<dbReference type="FunFam" id="1.10.10.10:FF:000001">
    <property type="entry name" value="LysR family transcriptional regulator"/>
    <property type="match status" value="1"/>
</dbReference>
<dbReference type="GO" id="GO:0043565">
    <property type="term" value="F:sequence-specific DNA binding"/>
    <property type="evidence" value="ECO:0007669"/>
    <property type="project" value="TreeGrafter"/>
</dbReference>
<dbReference type="SUPFAM" id="SSF46785">
    <property type="entry name" value="Winged helix' DNA-binding domain"/>
    <property type="match status" value="1"/>
</dbReference>
<dbReference type="PANTHER" id="PTHR30537:SF5">
    <property type="entry name" value="HTH-TYPE TRANSCRIPTIONAL ACTIVATOR TTDR-RELATED"/>
    <property type="match status" value="1"/>
</dbReference>
<dbReference type="InterPro" id="IPR058163">
    <property type="entry name" value="LysR-type_TF_proteobact-type"/>
</dbReference>
<dbReference type="InterPro" id="IPR000847">
    <property type="entry name" value="LysR_HTH_N"/>
</dbReference>
<name>A0A844ANH5_9RHOB</name>
<dbReference type="GO" id="GO:0003700">
    <property type="term" value="F:DNA-binding transcription factor activity"/>
    <property type="evidence" value="ECO:0007669"/>
    <property type="project" value="InterPro"/>
</dbReference>
<gene>
    <name evidence="6" type="ORF">GG681_14930</name>
</gene>
<dbReference type="InterPro" id="IPR036388">
    <property type="entry name" value="WH-like_DNA-bd_sf"/>
</dbReference>
<sequence length="300" mass="33442">MDRLELMKTFLKVADTGSFTAAADRLDMTPQLASKYIRALEEELGAQLFHRSTRRVTLSETGTAFYARCQRLVLDYEELRADVRQDRCAPRGELRITAPHCFGEKYLIDALADFSELYPGIHATLELTDRYVDLLEEGLDLAIRVGSLADSSLIARKLGVTSVVLCASPDYLAQAPDLTAPEDLKQQACIVDTNFKLRNKWTFQVDGSPKTFEVDSRIKINNASGARALALKGRGIILTPRYMVDDDIAAGRLVAVLKDHLITELAIHAVYPSTRHLTARVRRFIDFVADRVSGQVTGLR</sequence>
<dbReference type="Proteomes" id="UP000436694">
    <property type="component" value="Unassembled WGS sequence"/>
</dbReference>
<evidence type="ECO:0000256" key="4">
    <source>
        <dbReference type="ARBA" id="ARBA00023163"/>
    </source>
</evidence>
<dbReference type="GO" id="GO:0006351">
    <property type="term" value="P:DNA-templated transcription"/>
    <property type="evidence" value="ECO:0007669"/>
    <property type="project" value="TreeGrafter"/>
</dbReference>
<dbReference type="Gene3D" id="1.10.10.10">
    <property type="entry name" value="Winged helix-like DNA-binding domain superfamily/Winged helix DNA-binding domain"/>
    <property type="match status" value="1"/>
</dbReference>
<dbReference type="FunFam" id="3.40.190.290:FF:000001">
    <property type="entry name" value="Transcriptional regulator, LysR family"/>
    <property type="match status" value="1"/>
</dbReference>
<comment type="similarity">
    <text evidence="1">Belongs to the LysR transcriptional regulatory family.</text>
</comment>
<comment type="caution">
    <text evidence="6">The sequence shown here is derived from an EMBL/GenBank/DDBJ whole genome shotgun (WGS) entry which is preliminary data.</text>
</comment>
<dbReference type="Gene3D" id="3.40.190.290">
    <property type="match status" value="1"/>
</dbReference>
<dbReference type="SUPFAM" id="SSF53850">
    <property type="entry name" value="Periplasmic binding protein-like II"/>
    <property type="match status" value="1"/>
</dbReference>
<dbReference type="PROSITE" id="PS50931">
    <property type="entry name" value="HTH_LYSR"/>
    <property type="match status" value="1"/>
</dbReference>